<sequence>VGFFLLRQHDPKASEVVYFNGKAARDFRLEWQSVEEDQKRPGQKRSKEENRKNALQRLAELKKKRRYRDLEEIQEILVSVSVPQLLEALETGRLPGDVDLHSVEAWILGNGANFAHDRASDQKLLAKARN</sequence>
<evidence type="ECO:0000313" key="1">
    <source>
        <dbReference type="EMBL" id="CAK8999729.1"/>
    </source>
</evidence>
<proteinExistence type="predicted"/>
<reference evidence="1 2" key="1">
    <citation type="submission" date="2024-02" db="EMBL/GenBank/DDBJ databases">
        <authorList>
            <person name="Chen Y."/>
            <person name="Shah S."/>
            <person name="Dougan E. K."/>
            <person name="Thang M."/>
            <person name="Chan C."/>
        </authorList>
    </citation>
    <scope>NUCLEOTIDE SEQUENCE [LARGE SCALE GENOMIC DNA]</scope>
</reference>
<keyword evidence="2" id="KW-1185">Reference proteome</keyword>
<gene>
    <name evidence="1" type="ORF">CCMP2556_LOCUS5774</name>
</gene>
<accession>A0ABP0IEM3</accession>
<evidence type="ECO:0000313" key="2">
    <source>
        <dbReference type="Proteomes" id="UP001642484"/>
    </source>
</evidence>
<organism evidence="1 2">
    <name type="scientific">Durusdinium trenchii</name>
    <dbReference type="NCBI Taxonomy" id="1381693"/>
    <lineage>
        <taxon>Eukaryota</taxon>
        <taxon>Sar</taxon>
        <taxon>Alveolata</taxon>
        <taxon>Dinophyceae</taxon>
        <taxon>Suessiales</taxon>
        <taxon>Symbiodiniaceae</taxon>
        <taxon>Durusdinium</taxon>
    </lineage>
</organism>
<dbReference type="Proteomes" id="UP001642484">
    <property type="component" value="Unassembled WGS sequence"/>
</dbReference>
<feature type="non-terminal residue" evidence="1">
    <location>
        <position position="1"/>
    </location>
</feature>
<protein>
    <submittedName>
        <fullName evidence="1">Uncharacterized protein</fullName>
    </submittedName>
</protein>
<name>A0ABP0IEM3_9DINO</name>
<comment type="caution">
    <text evidence="1">The sequence shown here is derived from an EMBL/GenBank/DDBJ whole genome shotgun (WGS) entry which is preliminary data.</text>
</comment>
<dbReference type="EMBL" id="CAXAMN010002448">
    <property type="protein sequence ID" value="CAK8999729.1"/>
    <property type="molecule type" value="Genomic_DNA"/>
</dbReference>